<accession>A0A9Q1CJF0</accession>
<dbReference type="GO" id="GO:0005886">
    <property type="term" value="C:plasma membrane"/>
    <property type="evidence" value="ECO:0007669"/>
    <property type="project" value="TreeGrafter"/>
</dbReference>
<dbReference type="AlphaFoldDB" id="A0A9Q1CJF0"/>
<comment type="caution">
    <text evidence="3">The sequence shown here is derived from an EMBL/GenBank/DDBJ whole genome shotgun (WGS) entry which is preliminary data.</text>
</comment>
<evidence type="ECO:0000259" key="2">
    <source>
        <dbReference type="SMART" id="SM00423"/>
    </source>
</evidence>
<dbReference type="InterPro" id="IPR016201">
    <property type="entry name" value="PSI"/>
</dbReference>
<reference evidence="3" key="1">
    <citation type="submission" date="2021-10" db="EMBL/GenBank/DDBJ databases">
        <title>Tropical sea cucumber genome reveals ecological adaptation and Cuvierian tubules defense mechanism.</title>
        <authorList>
            <person name="Chen T."/>
        </authorList>
    </citation>
    <scope>NUCLEOTIDE SEQUENCE</scope>
    <source>
        <strain evidence="3">Nanhai2018</strain>
        <tissue evidence="3">Muscle</tissue>
    </source>
</reference>
<evidence type="ECO:0000256" key="1">
    <source>
        <dbReference type="ARBA" id="ARBA00023180"/>
    </source>
</evidence>
<dbReference type="OrthoDB" id="125363at2759"/>
<protein>
    <submittedName>
        <fullName evidence="3">Plexin-A4</fullName>
    </submittedName>
</protein>
<dbReference type="PANTHER" id="PTHR22625:SF44">
    <property type="entry name" value="PLEXIN-B"/>
    <property type="match status" value="1"/>
</dbReference>
<dbReference type="GO" id="GO:0002116">
    <property type="term" value="C:semaphorin receptor complex"/>
    <property type="evidence" value="ECO:0007669"/>
    <property type="project" value="TreeGrafter"/>
</dbReference>
<dbReference type="GO" id="GO:0050772">
    <property type="term" value="P:positive regulation of axonogenesis"/>
    <property type="evidence" value="ECO:0007669"/>
    <property type="project" value="TreeGrafter"/>
</dbReference>
<dbReference type="Pfam" id="PF24479">
    <property type="entry name" value="PSI_PlexinA-B"/>
    <property type="match status" value="1"/>
</dbReference>
<feature type="domain" description="PSI" evidence="2">
    <location>
        <begin position="161"/>
        <end position="213"/>
    </location>
</feature>
<sequence length="380" mass="42424">MLYLVITRAYDELDIVGISAISLNGECAAQSYLSHPDVYGQKQVTLLVLLDLSAAFDTIDHSILEIVLETYYGITGDVLAWFQLRITHLPELKDGEYYECHFNDWETEATVSGDHLNCTSPPENKVPAVPNGGADHVTMQLQIYSSETDENFVTRAYEFYDCSRIRSCSDCVTSKWKCDWCVLKHMCTHDSSSCDRVIFETYASPSNSSSDCPQIIPGEKKLVPSGVDQVISFQAKHLPPLSTSNGVYSYMKPQQTLDAKLILKWKTENVVDNFQPVAKWLEHIELLPEGLGFKSWPGHTKDLKMESTAFVLGAQHTQWSRKNKPVPSVPVASPRGMGQEQGLPKTFDLPNEIVVQPFLCHPVPQVPSWGSAVKSCYAPS</sequence>
<dbReference type="InterPro" id="IPR031148">
    <property type="entry name" value="Plexin"/>
</dbReference>
<dbReference type="SMART" id="SM00423">
    <property type="entry name" value="PSI"/>
    <property type="match status" value="1"/>
</dbReference>
<gene>
    <name evidence="3" type="ORF">HOLleu_05136</name>
</gene>
<keyword evidence="1" id="KW-0325">Glycoprotein</keyword>
<dbReference type="Proteomes" id="UP001152320">
    <property type="component" value="Chromosome 2"/>
</dbReference>
<name>A0A9Q1CJF0_HOLLE</name>
<keyword evidence="4" id="KW-1185">Reference proteome</keyword>
<dbReference type="GO" id="GO:0017154">
    <property type="term" value="F:semaphorin receptor activity"/>
    <property type="evidence" value="ECO:0007669"/>
    <property type="project" value="InterPro"/>
</dbReference>
<dbReference type="Pfam" id="PF17960">
    <property type="entry name" value="TIG_plexin"/>
    <property type="match status" value="1"/>
</dbReference>
<dbReference type="GO" id="GO:0008360">
    <property type="term" value="P:regulation of cell shape"/>
    <property type="evidence" value="ECO:0007669"/>
    <property type="project" value="TreeGrafter"/>
</dbReference>
<organism evidence="3 4">
    <name type="scientific">Holothuria leucospilota</name>
    <name type="common">Black long sea cucumber</name>
    <name type="synonym">Mertensiothuria leucospilota</name>
    <dbReference type="NCBI Taxonomy" id="206669"/>
    <lineage>
        <taxon>Eukaryota</taxon>
        <taxon>Metazoa</taxon>
        <taxon>Echinodermata</taxon>
        <taxon>Eleutherozoa</taxon>
        <taxon>Echinozoa</taxon>
        <taxon>Holothuroidea</taxon>
        <taxon>Aspidochirotacea</taxon>
        <taxon>Aspidochirotida</taxon>
        <taxon>Holothuriidae</taxon>
        <taxon>Holothuria</taxon>
    </lineage>
</organism>
<evidence type="ECO:0000313" key="3">
    <source>
        <dbReference type="EMBL" id="KAJ8046462.1"/>
    </source>
</evidence>
<dbReference type="PANTHER" id="PTHR22625">
    <property type="entry name" value="PLEXIN"/>
    <property type="match status" value="1"/>
</dbReference>
<proteinExistence type="predicted"/>
<dbReference type="InterPro" id="IPR013783">
    <property type="entry name" value="Ig-like_fold"/>
</dbReference>
<dbReference type="GO" id="GO:0030334">
    <property type="term" value="P:regulation of cell migration"/>
    <property type="evidence" value="ECO:0007669"/>
    <property type="project" value="TreeGrafter"/>
</dbReference>
<evidence type="ECO:0000313" key="4">
    <source>
        <dbReference type="Proteomes" id="UP001152320"/>
    </source>
</evidence>
<dbReference type="GO" id="GO:0007162">
    <property type="term" value="P:negative regulation of cell adhesion"/>
    <property type="evidence" value="ECO:0007669"/>
    <property type="project" value="TreeGrafter"/>
</dbReference>
<dbReference type="InterPro" id="IPR041019">
    <property type="entry name" value="TIG1_plexin"/>
</dbReference>
<dbReference type="Gene3D" id="2.60.40.10">
    <property type="entry name" value="Immunoglobulins"/>
    <property type="match status" value="2"/>
</dbReference>
<dbReference type="EMBL" id="JAIZAY010000002">
    <property type="protein sequence ID" value="KAJ8046462.1"/>
    <property type="molecule type" value="Genomic_DNA"/>
</dbReference>